<dbReference type="EMBL" id="LGRX02016035">
    <property type="protein sequence ID" value="KAK3262661.1"/>
    <property type="molecule type" value="Genomic_DNA"/>
</dbReference>
<proteinExistence type="predicted"/>
<keyword evidence="2" id="KW-1185">Reference proteome</keyword>
<dbReference type="Proteomes" id="UP001190700">
    <property type="component" value="Unassembled WGS sequence"/>
</dbReference>
<name>A0AAE0FMP1_9CHLO</name>
<reference evidence="1 2" key="1">
    <citation type="journal article" date="2015" name="Genome Biol. Evol.">
        <title>Comparative Genomics of a Bacterivorous Green Alga Reveals Evolutionary Causalities and Consequences of Phago-Mixotrophic Mode of Nutrition.</title>
        <authorList>
            <person name="Burns J.A."/>
            <person name="Paasch A."/>
            <person name="Narechania A."/>
            <person name="Kim E."/>
        </authorList>
    </citation>
    <scope>NUCLEOTIDE SEQUENCE [LARGE SCALE GENOMIC DNA]</scope>
    <source>
        <strain evidence="1 2">PLY_AMNH</strain>
    </source>
</reference>
<dbReference type="AlphaFoldDB" id="A0AAE0FMP1"/>
<accession>A0AAE0FMP1</accession>
<evidence type="ECO:0000313" key="1">
    <source>
        <dbReference type="EMBL" id="KAK3262661.1"/>
    </source>
</evidence>
<gene>
    <name evidence="1" type="ORF">CYMTET_28493</name>
</gene>
<organism evidence="1 2">
    <name type="scientific">Cymbomonas tetramitiformis</name>
    <dbReference type="NCBI Taxonomy" id="36881"/>
    <lineage>
        <taxon>Eukaryota</taxon>
        <taxon>Viridiplantae</taxon>
        <taxon>Chlorophyta</taxon>
        <taxon>Pyramimonadophyceae</taxon>
        <taxon>Pyramimonadales</taxon>
        <taxon>Pyramimonadaceae</taxon>
        <taxon>Cymbomonas</taxon>
    </lineage>
</organism>
<comment type="caution">
    <text evidence="1">The sequence shown here is derived from an EMBL/GenBank/DDBJ whole genome shotgun (WGS) entry which is preliminary data.</text>
</comment>
<evidence type="ECO:0000313" key="2">
    <source>
        <dbReference type="Proteomes" id="UP001190700"/>
    </source>
</evidence>
<protein>
    <submittedName>
        <fullName evidence="1">Uncharacterized protein</fullName>
    </submittedName>
</protein>
<sequence length="144" mass="15445">MGMESESTVCTTKVVHAVVPTSHSMMSAAAKSASLRSRIAVVAHSSSTDFQTSSPHRKTRVPRVLAILVMCTSFAAGADLRGGGTSLSCHVVSFERAHRQREAHKSIGGTWSSDSRYGWHEPACLVGQKPRSTAGDIAVTEDYW</sequence>